<dbReference type="Pfam" id="PF13302">
    <property type="entry name" value="Acetyltransf_3"/>
    <property type="match status" value="1"/>
</dbReference>
<dbReference type="Gene3D" id="3.40.630.30">
    <property type="match status" value="1"/>
</dbReference>
<dbReference type="InterPro" id="IPR016181">
    <property type="entry name" value="Acyl_CoA_acyltransferase"/>
</dbReference>
<dbReference type="Proteomes" id="UP000574276">
    <property type="component" value="Unassembled WGS sequence"/>
</dbReference>
<dbReference type="SUPFAM" id="SSF55729">
    <property type="entry name" value="Acyl-CoA N-acyltransferases (Nat)"/>
    <property type="match status" value="1"/>
</dbReference>
<comment type="caution">
    <text evidence="2">The sequence shown here is derived from an EMBL/GenBank/DDBJ whole genome shotgun (WGS) entry which is preliminary data.</text>
</comment>
<dbReference type="AlphaFoldDB" id="A0A839K3M4"/>
<evidence type="ECO:0000313" key="3">
    <source>
        <dbReference type="Proteomes" id="UP000574276"/>
    </source>
</evidence>
<feature type="domain" description="N-acetyltransferase" evidence="1">
    <location>
        <begin position="34"/>
        <end position="176"/>
    </location>
</feature>
<reference evidence="2 3" key="1">
    <citation type="submission" date="2020-07" db="EMBL/GenBank/DDBJ databases">
        <title>Characterization and genome sequencing of isolate MD1, a novel member within the family Lachnospiraceae.</title>
        <authorList>
            <person name="Rettenmaier R."/>
            <person name="Di Bello L."/>
            <person name="Zinser C."/>
            <person name="Scheitz K."/>
            <person name="Liebl W."/>
            <person name="Zverlov V."/>
        </authorList>
    </citation>
    <scope>NUCLEOTIDE SEQUENCE [LARGE SCALE GENOMIC DNA]</scope>
    <source>
        <strain evidence="2 3">MD1</strain>
    </source>
</reference>
<dbReference type="InterPro" id="IPR000182">
    <property type="entry name" value="GNAT_dom"/>
</dbReference>
<name>A0A839K3M4_9FIRM</name>
<dbReference type="EMBL" id="JACEGA010000001">
    <property type="protein sequence ID" value="MBB2184464.1"/>
    <property type="molecule type" value="Genomic_DNA"/>
</dbReference>
<evidence type="ECO:0000259" key="1">
    <source>
        <dbReference type="Pfam" id="PF13302"/>
    </source>
</evidence>
<keyword evidence="2" id="KW-0808">Transferase</keyword>
<evidence type="ECO:0000313" key="2">
    <source>
        <dbReference type="EMBL" id="MBB2184464.1"/>
    </source>
</evidence>
<organism evidence="2 3">
    <name type="scientific">Variimorphobacter saccharofermentans</name>
    <dbReference type="NCBI Taxonomy" id="2755051"/>
    <lineage>
        <taxon>Bacteria</taxon>
        <taxon>Bacillati</taxon>
        <taxon>Bacillota</taxon>
        <taxon>Clostridia</taxon>
        <taxon>Lachnospirales</taxon>
        <taxon>Lachnospiraceae</taxon>
        <taxon>Variimorphobacter</taxon>
    </lineage>
</organism>
<protein>
    <submittedName>
        <fullName evidence="2">GNAT family N-acetyltransferase</fullName>
    </submittedName>
</protein>
<accession>A0A839K3M4</accession>
<dbReference type="RefSeq" id="WP_228354039.1">
    <property type="nucleotide sequence ID" value="NZ_JACEGA010000001.1"/>
</dbReference>
<keyword evidence="3" id="KW-1185">Reference proteome</keyword>
<sequence length="197" mass="23014">MTIQENKDSNAIGGSVSRPDPYDVCPVYESRQFMLRLVLPEDAEDLLVCYSNPEAQPIFNSDNCTSDFLYSSLDDMKRCIEEWIDAYKKKDYTRFSIIDKQNNKAVGTVEIFGSDENQGYSVLRIDILPQYENQEHLNELLCIADSFFLDFGCYRIVTKAIPEAAERIKALTKHGYTHYPENDEWKRKDYYIKRRTQ</sequence>
<proteinExistence type="predicted"/>
<dbReference type="GO" id="GO:0016747">
    <property type="term" value="F:acyltransferase activity, transferring groups other than amino-acyl groups"/>
    <property type="evidence" value="ECO:0007669"/>
    <property type="project" value="InterPro"/>
</dbReference>
<gene>
    <name evidence="2" type="ORF">H0486_16405</name>
</gene>